<protein>
    <submittedName>
        <fullName evidence="1">Uncharacterized protein</fullName>
    </submittedName>
</protein>
<keyword evidence="2" id="KW-1185">Reference proteome</keyword>
<evidence type="ECO:0000313" key="2">
    <source>
        <dbReference type="Proteomes" id="UP000006038"/>
    </source>
</evidence>
<evidence type="ECO:0000313" key="1">
    <source>
        <dbReference type="EnsemblPlants" id="OB04G29730.1"/>
    </source>
</evidence>
<dbReference type="Proteomes" id="UP000006038">
    <property type="component" value="Chromosome 4"/>
</dbReference>
<name>J3M0P8_ORYBR</name>
<reference evidence="1" key="1">
    <citation type="journal article" date="2013" name="Nat. Commun.">
        <title>Whole-genome sequencing of Oryza brachyantha reveals mechanisms underlying Oryza genome evolution.</title>
        <authorList>
            <person name="Chen J."/>
            <person name="Huang Q."/>
            <person name="Gao D."/>
            <person name="Wang J."/>
            <person name="Lang Y."/>
            <person name="Liu T."/>
            <person name="Li B."/>
            <person name="Bai Z."/>
            <person name="Luis Goicoechea J."/>
            <person name="Liang C."/>
            <person name="Chen C."/>
            <person name="Zhang W."/>
            <person name="Sun S."/>
            <person name="Liao Y."/>
            <person name="Zhang X."/>
            <person name="Yang L."/>
            <person name="Song C."/>
            <person name="Wang M."/>
            <person name="Shi J."/>
            <person name="Liu G."/>
            <person name="Liu J."/>
            <person name="Zhou H."/>
            <person name="Zhou W."/>
            <person name="Yu Q."/>
            <person name="An N."/>
            <person name="Chen Y."/>
            <person name="Cai Q."/>
            <person name="Wang B."/>
            <person name="Liu B."/>
            <person name="Min J."/>
            <person name="Huang Y."/>
            <person name="Wu H."/>
            <person name="Li Z."/>
            <person name="Zhang Y."/>
            <person name="Yin Y."/>
            <person name="Song W."/>
            <person name="Jiang J."/>
            <person name="Jackson S.A."/>
            <person name="Wing R.A."/>
            <person name="Wang J."/>
            <person name="Chen M."/>
        </authorList>
    </citation>
    <scope>NUCLEOTIDE SEQUENCE [LARGE SCALE GENOMIC DNA]</scope>
    <source>
        <strain evidence="1">cv. IRGC 101232</strain>
    </source>
</reference>
<proteinExistence type="predicted"/>
<sequence>MDTYCRVSRWHCPRCSQQTHTLYLLTAVKRRRRRRKEKKSVCVYISVHTRSPSYCLVHTKDKNRIATKTTPVRDVRLRTTLFVLLQQQ</sequence>
<accession>J3M0P8</accession>
<dbReference type="Gramene" id="OB04G29730.1">
    <property type="protein sequence ID" value="OB04G29730.1"/>
    <property type="gene ID" value="OB04G29730"/>
</dbReference>
<reference evidence="1" key="2">
    <citation type="submission" date="2013-04" db="UniProtKB">
        <authorList>
            <consortium name="EnsemblPlants"/>
        </authorList>
    </citation>
    <scope>IDENTIFICATION</scope>
</reference>
<organism evidence="1">
    <name type="scientific">Oryza brachyantha</name>
    <name type="common">malo sina</name>
    <dbReference type="NCBI Taxonomy" id="4533"/>
    <lineage>
        <taxon>Eukaryota</taxon>
        <taxon>Viridiplantae</taxon>
        <taxon>Streptophyta</taxon>
        <taxon>Embryophyta</taxon>
        <taxon>Tracheophyta</taxon>
        <taxon>Spermatophyta</taxon>
        <taxon>Magnoliopsida</taxon>
        <taxon>Liliopsida</taxon>
        <taxon>Poales</taxon>
        <taxon>Poaceae</taxon>
        <taxon>BOP clade</taxon>
        <taxon>Oryzoideae</taxon>
        <taxon>Oryzeae</taxon>
        <taxon>Oryzinae</taxon>
        <taxon>Oryza</taxon>
    </lineage>
</organism>
<dbReference type="EnsemblPlants" id="OB04G29730.1">
    <property type="protein sequence ID" value="OB04G29730.1"/>
    <property type="gene ID" value="OB04G29730"/>
</dbReference>
<dbReference type="HOGENOM" id="CLU_2472662_0_0_1"/>
<dbReference type="AlphaFoldDB" id="J3M0P8"/>